<evidence type="ECO:0000256" key="3">
    <source>
        <dbReference type="ARBA" id="ARBA00022737"/>
    </source>
</evidence>
<feature type="chain" id="PRO_5035950081" description="LRRCT domain-containing protein" evidence="5">
    <location>
        <begin position="17"/>
        <end position="622"/>
    </location>
</feature>
<dbReference type="EMBL" id="CADEPI010000023">
    <property type="protein sequence ID" value="CAB3366118.1"/>
    <property type="molecule type" value="Genomic_DNA"/>
</dbReference>
<name>A0A8S1CD67_9INSE</name>
<comment type="caution">
    <text evidence="6">The sequence shown here is derived from an EMBL/GenBank/DDBJ whole genome shotgun (WGS) entry which is preliminary data.</text>
</comment>
<feature type="signal peptide" evidence="5">
    <location>
        <begin position="1"/>
        <end position="16"/>
    </location>
</feature>
<keyword evidence="1" id="KW-0433">Leucine-rich repeat</keyword>
<evidence type="ECO:0000256" key="1">
    <source>
        <dbReference type="ARBA" id="ARBA00022614"/>
    </source>
</evidence>
<dbReference type="InterPro" id="IPR032675">
    <property type="entry name" value="LRR_dom_sf"/>
</dbReference>
<dbReference type="Proteomes" id="UP000494165">
    <property type="component" value="Unassembled WGS sequence"/>
</dbReference>
<dbReference type="OrthoDB" id="442066at2759"/>
<feature type="region of interest" description="Disordered" evidence="4">
    <location>
        <begin position="585"/>
        <end position="622"/>
    </location>
</feature>
<evidence type="ECO:0000256" key="4">
    <source>
        <dbReference type="SAM" id="MobiDB-lite"/>
    </source>
</evidence>
<dbReference type="SUPFAM" id="SSF52058">
    <property type="entry name" value="L domain-like"/>
    <property type="match status" value="1"/>
</dbReference>
<protein>
    <recommendedName>
        <fullName evidence="8">LRRCT domain-containing protein</fullName>
    </recommendedName>
</protein>
<reference evidence="6 7" key="1">
    <citation type="submission" date="2020-04" db="EMBL/GenBank/DDBJ databases">
        <authorList>
            <person name="Alioto T."/>
            <person name="Alioto T."/>
            <person name="Gomez Garrido J."/>
        </authorList>
    </citation>
    <scope>NUCLEOTIDE SEQUENCE [LARGE SCALE GENOMIC DNA]</scope>
</reference>
<keyword evidence="2 5" id="KW-0732">Signal</keyword>
<dbReference type="InterPro" id="IPR001611">
    <property type="entry name" value="Leu-rich_rpt"/>
</dbReference>
<feature type="compositionally biased region" description="Basic and acidic residues" evidence="4">
    <location>
        <begin position="585"/>
        <end position="596"/>
    </location>
</feature>
<evidence type="ECO:0008006" key="8">
    <source>
        <dbReference type="Google" id="ProtNLM"/>
    </source>
</evidence>
<dbReference type="GO" id="GO:0005615">
    <property type="term" value="C:extracellular space"/>
    <property type="evidence" value="ECO:0007669"/>
    <property type="project" value="TreeGrafter"/>
</dbReference>
<dbReference type="Gene3D" id="3.80.10.10">
    <property type="entry name" value="Ribonuclease Inhibitor"/>
    <property type="match status" value="3"/>
</dbReference>
<organism evidence="6 7">
    <name type="scientific">Cloeon dipterum</name>
    <dbReference type="NCBI Taxonomy" id="197152"/>
    <lineage>
        <taxon>Eukaryota</taxon>
        <taxon>Metazoa</taxon>
        <taxon>Ecdysozoa</taxon>
        <taxon>Arthropoda</taxon>
        <taxon>Hexapoda</taxon>
        <taxon>Insecta</taxon>
        <taxon>Pterygota</taxon>
        <taxon>Palaeoptera</taxon>
        <taxon>Ephemeroptera</taxon>
        <taxon>Pisciforma</taxon>
        <taxon>Baetidae</taxon>
        <taxon>Cloeon</taxon>
    </lineage>
</organism>
<dbReference type="PANTHER" id="PTHR24373">
    <property type="entry name" value="SLIT RELATED LEUCINE-RICH REPEAT NEURONAL PROTEIN"/>
    <property type="match status" value="1"/>
</dbReference>
<dbReference type="PANTHER" id="PTHR24373:SF275">
    <property type="entry name" value="TIR DOMAIN-CONTAINING PROTEIN"/>
    <property type="match status" value="1"/>
</dbReference>
<evidence type="ECO:0000313" key="6">
    <source>
        <dbReference type="EMBL" id="CAB3366118.1"/>
    </source>
</evidence>
<dbReference type="PROSITE" id="PS51450">
    <property type="entry name" value="LRR"/>
    <property type="match status" value="5"/>
</dbReference>
<dbReference type="AlphaFoldDB" id="A0A8S1CD67"/>
<dbReference type="SMART" id="SM00369">
    <property type="entry name" value="LRR_TYP"/>
    <property type="match status" value="10"/>
</dbReference>
<dbReference type="Pfam" id="PF13855">
    <property type="entry name" value="LRR_8"/>
    <property type="match status" value="2"/>
</dbReference>
<keyword evidence="7" id="KW-1185">Reference proteome</keyword>
<evidence type="ECO:0000256" key="5">
    <source>
        <dbReference type="SAM" id="SignalP"/>
    </source>
</evidence>
<evidence type="ECO:0000256" key="2">
    <source>
        <dbReference type="ARBA" id="ARBA00022729"/>
    </source>
</evidence>
<sequence length="622" mass="69696">MAGFLYTLLGITVGTTLNCVQREQISPCTCTYTLNSGGSQEQTAASIASTAQKIDIACEKMTSFNQVVNALRGNFNNYTRLNLRISHSSLDDLAHVNGTYFKDLGISIRTLNMSLNNISSFHPDAFEYMDSVAYLNLANNLLTTVPTDSLLHMPRLKTLSLGGNKIQELRETDFKGVNDLYSVVVSDNEIFRVDQNTFPANLRRLAIARNNLTTFNDSLKNLHKLEWVFASYNDISDLEGELPVPSRLWNLNLTHNLLTTIPDDFYHQSSLEHLELHHNKIYNLGGNLKKFRKIDYLDLSHNKLTSLDDDDFLECEKLEQLFLDNNMIIDIKNALLPLKRIIRIHLQYNSLTKFSLSQVKGLSTLRELDLKNNRIERIISSIEENYTLGHLKELNLAHNEILTLDGFLHGLTNLSKLNLSHNQLCHLSLSELVGLDKLALLDISYNQISTLSATSLITLPLVGTLLAGHNQLTILDKELHSFPNICYADFSHNKIAKLGDELASRSTCRGKDNVVVSIVRIFLKGNELQCSKELANAKESNKGFQAELIGLPECDMFENSPSSSSPMSPPTASITEILEVKKLDEVSADRTRKMEDEPVYQSDDPGQEPVMQILISSSPPTA</sequence>
<evidence type="ECO:0000313" key="7">
    <source>
        <dbReference type="Proteomes" id="UP000494165"/>
    </source>
</evidence>
<dbReference type="Pfam" id="PF00560">
    <property type="entry name" value="LRR_1"/>
    <property type="match status" value="2"/>
</dbReference>
<dbReference type="InterPro" id="IPR050328">
    <property type="entry name" value="Dev_Immune_Receptor"/>
</dbReference>
<proteinExistence type="predicted"/>
<dbReference type="SMART" id="SM00365">
    <property type="entry name" value="LRR_SD22"/>
    <property type="match status" value="6"/>
</dbReference>
<keyword evidence="3" id="KW-0677">Repeat</keyword>
<dbReference type="PRINTS" id="PR00019">
    <property type="entry name" value="LEURICHRPT"/>
</dbReference>
<gene>
    <name evidence="6" type="ORF">CLODIP_2_CD16158</name>
</gene>
<dbReference type="SUPFAM" id="SSF52075">
    <property type="entry name" value="Outer arm dynein light chain 1"/>
    <property type="match status" value="1"/>
</dbReference>
<dbReference type="GO" id="GO:0031012">
    <property type="term" value="C:extracellular matrix"/>
    <property type="evidence" value="ECO:0007669"/>
    <property type="project" value="TreeGrafter"/>
</dbReference>
<dbReference type="InterPro" id="IPR003591">
    <property type="entry name" value="Leu-rich_rpt_typical-subtyp"/>
</dbReference>
<dbReference type="SMART" id="SM00364">
    <property type="entry name" value="LRR_BAC"/>
    <property type="match status" value="4"/>
</dbReference>
<accession>A0A8S1CD67</accession>